<evidence type="ECO:0000256" key="2">
    <source>
        <dbReference type="ARBA" id="ARBA00023015"/>
    </source>
</evidence>
<dbReference type="Gene3D" id="1.10.1740.10">
    <property type="match status" value="1"/>
</dbReference>
<gene>
    <name evidence="7" type="ORF">ACFSQ0_12570</name>
</gene>
<keyword evidence="3" id="KW-0731">Sigma factor</keyword>
<evidence type="ECO:0000313" key="8">
    <source>
        <dbReference type="Proteomes" id="UP001597357"/>
    </source>
</evidence>
<organism evidence="7 8">
    <name type="scientific">Mesonia sediminis</name>
    <dbReference type="NCBI Taxonomy" id="1703946"/>
    <lineage>
        <taxon>Bacteria</taxon>
        <taxon>Pseudomonadati</taxon>
        <taxon>Bacteroidota</taxon>
        <taxon>Flavobacteriia</taxon>
        <taxon>Flavobacteriales</taxon>
        <taxon>Flavobacteriaceae</taxon>
        <taxon>Mesonia</taxon>
    </lineage>
</organism>
<evidence type="ECO:0000259" key="5">
    <source>
        <dbReference type="Pfam" id="PF04542"/>
    </source>
</evidence>
<reference evidence="8" key="1">
    <citation type="journal article" date="2019" name="Int. J. Syst. Evol. Microbiol.">
        <title>The Global Catalogue of Microorganisms (GCM) 10K type strain sequencing project: providing services to taxonomists for standard genome sequencing and annotation.</title>
        <authorList>
            <consortium name="The Broad Institute Genomics Platform"/>
            <consortium name="The Broad Institute Genome Sequencing Center for Infectious Disease"/>
            <person name="Wu L."/>
            <person name="Ma J."/>
        </authorList>
    </citation>
    <scope>NUCLEOTIDE SEQUENCE [LARGE SCALE GENOMIC DNA]</scope>
    <source>
        <strain evidence="8">KCTC 42255</strain>
    </source>
</reference>
<dbReference type="EMBL" id="JBHULZ010000041">
    <property type="protein sequence ID" value="MFD2698826.1"/>
    <property type="molecule type" value="Genomic_DNA"/>
</dbReference>
<dbReference type="Proteomes" id="UP001597357">
    <property type="component" value="Unassembled WGS sequence"/>
</dbReference>
<evidence type="ECO:0000313" key="7">
    <source>
        <dbReference type="EMBL" id="MFD2698826.1"/>
    </source>
</evidence>
<evidence type="ECO:0000259" key="6">
    <source>
        <dbReference type="Pfam" id="PF08281"/>
    </source>
</evidence>
<dbReference type="PANTHER" id="PTHR43133">
    <property type="entry name" value="RNA POLYMERASE ECF-TYPE SIGMA FACTO"/>
    <property type="match status" value="1"/>
</dbReference>
<evidence type="ECO:0000256" key="3">
    <source>
        <dbReference type="ARBA" id="ARBA00023082"/>
    </source>
</evidence>
<comment type="similarity">
    <text evidence="1">Belongs to the sigma-70 factor family. ECF subfamily.</text>
</comment>
<dbReference type="InterPro" id="IPR036388">
    <property type="entry name" value="WH-like_DNA-bd_sf"/>
</dbReference>
<dbReference type="InterPro" id="IPR014284">
    <property type="entry name" value="RNA_pol_sigma-70_dom"/>
</dbReference>
<dbReference type="NCBIfam" id="TIGR02937">
    <property type="entry name" value="sigma70-ECF"/>
    <property type="match status" value="1"/>
</dbReference>
<evidence type="ECO:0000256" key="1">
    <source>
        <dbReference type="ARBA" id="ARBA00010641"/>
    </source>
</evidence>
<comment type="caution">
    <text evidence="7">The sequence shown here is derived from an EMBL/GenBank/DDBJ whole genome shotgun (WGS) entry which is preliminary data.</text>
</comment>
<dbReference type="Pfam" id="PF04542">
    <property type="entry name" value="Sigma70_r2"/>
    <property type="match status" value="1"/>
</dbReference>
<protein>
    <submittedName>
        <fullName evidence="7">RNA polymerase sigma factor</fullName>
    </submittedName>
</protein>
<dbReference type="CDD" id="cd06171">
    <property type="entry name" value="Sigma70_r4"/>
    <property type="match status" value="1"/>
</dbReference>
<sequence>MKVIRLHKKESFNLNKLRRQDRREQKRLYERYAPKMLSVARMYIKDLQFAEDSMLRAFVKVFSKINQFDDQGSLEGWIRRIVVREAIDFLRKKQNLVYEETLENLSQQACEQPSLDRQQIANDLQQALDLLPAGYRSVFVLFEVEDFSHKQIAECCNISVGTSKSQLAKAKRMLQDIIKNSNSWKDGSMG</sequence>
<feature type="domain" description="RNA polymerase sigma factor 70 region 4 type 2" evidence="6">
    <location>
        <begin position="123"/>
        <end position="174"/>
    </location>
</feature>
<dbReference type="Gene3D" id="1.10.10.10">
    <property type="entry name" value="Winged helix-like DNA-binding domain superfamily/Winged helix DNA-binding domain"/>
    <property type="match status" value="1"/>
</dbReference>
<dbReference type="InterPro" id="IPR013325">
    <property type="entry name" value="RNA_pol_sigma_r2"/>
</dbReference>
<dbReference type="InterPro" id="IPR013249">
    <property type="entry name" value="RNA_pol_sigma70_r4_t2"/>
</dbReference>
<dbReference type="PANTHER" id="PTHR43133:SF46">
    <property type="entry name" value="RNA POLYMERASE SIGMA-70 FACTOR ECF SUBFAMILY"/>
    <property type="match status" value="1"/>
</dbReference>
<dbReference type="SUPFAM" id="SSF88946">
    <property type="entry name" value="Sigma2 domain of RNA polymerase sigma factors"/>
    <property type="match status" value="1"/>
</dbReference>
<feature type="domain" description="RNA polymerase sigma-70 region 2" evidence="5">
    <location>
        <begin position="28"/>
        <end position="94"/>
    </location>
</feature>
<proteinExistence type="inferred from homology"/>
<dbReference type="InterPro" id="IPR007627">
    <property type="entry name" value="RNA_pol_sigma70_r2"/>
</dbReference>
<dbReference type="InterPro" id="IPR039425">
    <property type="entry name" value="RNA_pol_sigma-70-like"/>
</dbReference>
<keyword evidence="8" id="KW-1185">Reference proteome</keyword>
<dbReference type="Pfam" id="PF08281">
    <property type="entry name" value="Sigma70_r4_2"/>
    <property type="match status" value="1"/>
</dbReference>
<accession>A0ABW5SGK1</accession>
<name>A0ABW5SGK1_9FLAO</name>
<dbReference type="SUPFAM" id="SSF88659">
    <property type="entry name" value="Sigma3 and sigma4 domains of RNA polymerase sigma factors"/>
    <property type="match status" value="1"/>
</dbReference>
<keyword evidence="2" id="KW-0805">Transcription regulation</keyword>
<dbReference type="InterPro" id="IPR013324">
    <property type="entry name" value="RNA_pol_sigma_r3/r4-like"/>
</dbReference>
<dbReference type="RefSeq" id="WP_379048778.1">
    <property type="nucleotide sequence ID" value="NZ_JBHULZ010000041.1"/>
</dbReference>
<evidence type="ECO:0000256" key="4">
    <source>
        <dbReference type="ARBA" id="ARBA00023163"/>
    </source>
</evidence>
<keyword evidence="4" id="KW-0804">Transcription</keyword>